<organism evidence="2">
    <name type="scientific">Eutreptiella gymnastica</name>
    <dbReference type="NCBI Taxonomy" id="73025"/>
    <lineage>
        <taxon>Eukaryota</taxon>
        <taxon>Discoba</taxon>
        <taxon>Euglenozoa</taxon>
        <taxon>Euglenida</taxon>
        <taxon>Spirocuta</taxon>
        <taxon>Euglenophyceae</taxon>
        <taxon>Eutreptiales</taxon>
        <taxon>Eutreptiaceae</taxon>
        <taxon>Eutreptiella</taxon>
    </lineage>
</organism>
<feature type="compositionally biased region" description="Low complexity" evidence="1">
    <location>
        <begin position="73"/>
        <end position="84"/>
    </location>
</feature>
<evidence type="ECO:0000313" key="2">
    <source>
        <dbReference type="EMBL" id="CAE0834457.1"/>
    </source>
</evidence>
<dbReference type="PROSITE" id="PS50096">
    <property type="entry name" value="IQ"/>
    <property type="match status" value="2"/>
</dbReference>
<reference evidence="2" key="1">
    <citation type="submission" date="2021-01" db="EMBL/GenBank/DDBJ databases">
        <authorList>
            <person name="Corre E."/>
            <person name="Pelletier E."/>
            <person name="Niang G."/>
            <person name="Scheremetjew M."/>
            <person name="Finn R."/>
            <person name="Kale V."/>
            <person name="Holt S."/>
            <person name="Cochrane G."/>
            <person name="Meng A."/>
            <person name="Brown T."/>
            <person name="Cohen L."/>
        </authorList>
    </citation>
    <scope>NUCLEOTIDE SEQUENCE</scope>
    <source>
        <strain evidence="2">CCMP1594</strain>
    </source>
</reference>
<evidence type="ECO:0008006" key="3">
    <source>
        <dbReference type="Google" id="ProtNLM"/>
    </source>
</evidence>
<feature type="region of interest" description="Disordered" evidence="1">
    <location>
        <begin position="196"/>
        <end position="225"/>
    </location>
</feature>
<evidence type="ECO:0000256" key="1">
    <source>
        <dbReference type="SAM" id="MobiDB-lite"/>
    </source>
</evidence>
<feature type="region of interest" description="Disordered" evidence="1">
    <location>
        <begin position="66"/>
        <end position="86"/>
    </location>
</feature>
<feature type="compositionally biased region" description="Polar residues" evidence="1">
    <location>
        <begin position="196"/>
        <end position="210"/>
    </location>
</feature>
<sequence length="536" mass="57314">MDSAVDYINQHDIGRMMATMFTKVTKMKPDNPALFLKDYLLAELAKRDAAVAPQNRWAQWQVNASTSPLDASTGTPTTFETPKTCGSTAAVFGSPTNPQLMDWTNNVDEDEENFNADAPKKASRFSAVPPSPPDMFEKVDSATRIQTQFRGHCARGIYTKKIESRKQEAAMAELLYSATLIQARYRGFFTRWRSASKASRQSTPQPTDASLRNAAPSGAKADQPKVSPMLLSGGYISFGPKGPLQIGAPYAAIRKILDVADVQNLMSTEGLNLLRNTPTVCTHGIPSERGSASPMSLTIPIRIDSPGLGPAHAAISKLVRAASPDLQGVALLRDLAKCTGVSQDGYPDLAKVLKASDAHLLNAGQPLFLLGLAMNREDMGCYGHEAPEADSEDGGDTEFPALAKLLSLSDPKPGQPLSLLHQAMASRAEDGVCSGDNQHGPWVEHYSSLAKLMEATSPDAAQTLLPSLVGAADYDVTPTTYSALSKLCQAADEGTGSQSTQEDHNSLHALLAAADGQLWRGEGLEWLSGMLSRSAN</sequence>
<dbReference type="Gene3D" id="1.20.5.190">
    <property type="match status" value="1"/>
</dbReference>
<accession>A0A7S4GEG5</accession>
<dbReference type="EMBL" id="HBJA01133218">
    <property type="protein sequence ID" value="CAE0834457.1"/>
    <property type="molecule type" value="Transcribed_RNA"/>
</dbReference>
<proteinExistence type="predicted"/>
<protein>
    <recommendedName>
        <fullName evidence="3">RIIa domain-containing protein</fullName>
    </recommendedName>
</protein>
<gene>
    <name evidence="2" type="ORF">EGYM00163_LOCUS45757</name>
</gene>
<dbReference type="Pfam" id="PF00612">
    <property type="entry name" value="IQ"/>
    <property type="match status" value="1"/>
</dbReference>
<name>A0A7S4GEG5_9EUGL</name>
<dbReference type="CDD" id="cd23767">
    <property type="entry name" value="IQCD"/>
    <property type="match status" value="1"/>
</dbReference>
<dbReference type="AlphaFoldDB" id="A0A7S4GEG5"/>
<dbReference type="InterPro" id="IPR000048">
    <property type="entry name" value="IQ_motif_EF-hand-BS"/>
</dbReference>